<dbReference type="SUPFAM" id="SSF53335">
    <property type="entry name" value="S-adenosyl-L-methionine-dependent methyltransferases"/>
    <property type="match status" value="1"/>
</dbReference>
<dbReference type="Gene3D" id="3.40.50.10320">
    <property type="entry name" value="LmbE-like"/>
    <property type="match status" value="1"/>
</dbReference>
<dbReference type="InterPro" id="IPR003737">
    <property type="entry name" value="GlcNAc_PI_deacetylase-related"/>
</dbReference>
<dbReference type="Proteomes" id="UP000320314">
    <property type="component" value="Unassembled WGS sequence"/>
</dbReference>
<evidence type="ECO:0000313" key="3">
    <source>
        <dbReference type="Proteomes" id="UP000320314"/>
    </source>
</evidence>
<protein>
    <submittedName>
        <fullName evidence="2">Methyltransferase domain-containing protein</fullName>
    </submittedName>
</protein>
<comment type="caution">
    <text evidence="2">The sequence shown here is derived from an EMBL/GenBank/DDBJ whole genome shotgun (WGS) entry which is preliminary data.</text>
</comment>
<dbReference type="CDD" id="cd02440">
    <property type="entry name" value="AdoMet_MTases"/>
    <property type="match status" value="1"/>
</dbReference>
<keyword evidence="2" id="KW-0808">Transferase</keyword>
<dbReference type="Pfam" id="PF13649">
    <property type="entry name" value="Methyltransf_25"/>
    <property type="match status" value="1"/>
</dbReference>
<keyword evidence="3" id="KW-1185">Reference proteome</keyword>
<accession>A0A506U1E2</accession>
<keyword evidence="2" id="KW-0489">Methyltransferase</keyword>
<organism evidence="2 3">
    <name type="scientific">Pararhizobium mangrovi</name>
    <dbReference type="NCBI Taxonomy" id="2590452"/>
    <lineage>
        <taxon>Bacteria</taxon>
        <taxon>Pseudomonadati</taxon>
        <taxon>Pseudomonadota</taxon>
        <taxon>Alphaproteobacteria</taxon>
        <taxon>Hyphomicrobiales</taxon>
        <taxon>Rhizobiaceae</taxon>
        <taxon>Rhizobium/Agrobacterium group</taxon>
        <taxon>Pararhizobium</taxon>
    </lineage>
</organism>
<dbReference type="InterPro" id="IPR041698">
    <property type="entry name" value="Methyltransf_25"/>
</dbReference>
<feature type="domain" description="Methyltransferase" evidence="1">
    <location>
        <begin position="303"/>
        <end position="396"/>
    </location>
</feature>
<dbReference type="OrthoDB" id="9770485at2"/>
<dbReference type="GO" id="GO:0008168">
    <property type="term" value="F:methyltransferase activity"/>
    <property type="evidence" value="ECO:0007669"/>
    <property type="project" value="UniProtKB-KW"/>
</dbReference>
<dbReference type="Gene3D" id="3.40.50.150">
    <property type="entry name" value="Vaccinia Virus protein VP39"/>
    <property type="match status" value="1"/>
</dbReference>
<dbReference type="GO" id="GO:0016811">
    <property type="term" value="F:hydrolase activity, acting on carbon-nitrogen (but not peptide) bonds, in linear amides"/>
    <property type="evidence" value="ECO:0007669"/>
    <property type="project" value="TreeGrafter"/>
</dbReference>
<gene>
    <name evidence="2" type="ORF">FJU11_09940</name>
</gene>
<dbReference type="EMBL" id="VHLH01000016">
    <property type="protein sequence ID" value="TPW28172.1"/>
    <property type="molecule type" value="Genomic_DNA"/>
</dbReference>
<dbReference type="AlphaFoldDB" id="A0A506U1E2"/>
<proteinExistence type="predicted"/>
<dbReference type="SUPFAM" id="SSF102588">
    <property type="entry name" value="LmbE-like"/>
    <property type="match status" value="1"/>
</dbReference>
<evidence type="ECO:0000313" key="2">
    <source>
        <dbReference type="EMBL" id="TPW28172.1"/>
    </source>
</evidence>
<dbReference type="Pfam" id="PF02585">
    <property type="entry name" value="PIG-L"/>
    <property type="match status" value="1"/>
</dbReference>
<dbReference type="PANTHER" id="PTHR12993">
    <property type="entry name" value="N-ACETYLGLUCOSAMINYL-PHOSPHATIDYLINOSITOL DE-N-ACETYLASE-RELATED"/>
    <property type="match status" value="1"/>
</dbReference>
<name>A0A506U1E2_9HYPH</name>
<dbReference type="InterPro" id="IPR029063">
    <property type="entry name" value="SAM-dependent_MTases_sf"/>
</dbReference>
<dbReference type="GO" id="GO:0032259">
    <property type="term" value="P:methylation"/>
    <property type="evidence" value="ECO:0007669"/>
    <property type="project" value="UniProtKB-KW"/>
</dbReference>
<dbReference type="PANTHER" id="PTHR12993:SF29">
    <property type="entry name" value="BLR3841 PROTEIN"/>
    <property type="match status" value="1"/>
</dbReference>
<dbReference type="InterPro" id="IPR024078">
    <property type="entry name" value="LmbE-like_dom_sf"/>
</dbReference>
<reference evidence="2 3" key="1">
    <citation type="submission" date="2019-06" db="EMBL/GenBank/DDBJ databases">
        <authorList>
            <person name="Li M."/>
        </authorList>
    </citation>
    <scope>NUCLEOTIDE SEQUENCE [LARGE SCALE GENOMIC DNA]</scope>
    <source>
        <strain evidence="2 3">BGMRC6574</strain>
    </source>
</reference>
<evidence type="ECO:0000259" key="1">
    <source>
        <dbReference type="Pfam" id="PF13649"/>
    </source>
</evidence>
<sequence>MPRARRDLSEMTTIWGPWRERMADAPVTEAGRLVGDGALVVLSPHPDDETFGTSALISGSARAGRTMGIVAVTDGEASHRSPSIPRERLAEIRTAEQQAAVESLGVADARWLRLHLADSGAGRDPRMAEAAGRVATFLDEIGATALCAPHPDDPHPDHHATAALAEAVRALRPRIRLLHYYVWSMRLGDDEPCRTEGLTPFRLATDIEAKGRAIACHRSQLGALVTDDPEGFVLPEWFLEAQRAPFERYAWAAMPGALPGADHFADLYANDGDPWHVRSSRYEADKRADNIDQLSGTHHTRGLDVACGEGHLAAALVEAGVVPALTGIDRDPGIVARARTVHAGISGLDFVEGALPEGLPDGPFDLAIVSEILYFLDEEGSRILAEGLIERLQPGGDILVVDYLGDTGTPLSGRDAHDFFLAVLGNRFVTVSERGREAYRATLLRYAGEGVPDLAGSASSR</sequence>